<dbReference type="InterPro" id="IPR013780">
    <property type="entry name" value="Glyco_hydro_b"/>
</dbReference>
<evidence type="ECO:0000256" key="2">
    <source>
        <dbReference type="ARBA" id="ARBA00007951"/>
    </source>
</evidence>
<dbReference type="GO" id="GO:0005764">
    <property type="term" value="C:lysosome"/>
    <property type="evidence" value="ECO:0007669"/>
    <property type="project" value="TreeGrafter"/>
</dbReference>
<feature type="site" description="May be important for catalysis" evidence="7">
    <location>
        <position position="302"/>
    </location>
</feature>
<dbReference type="PRINTS" id="PR00741">
    <property type="entry name" value="GLHYDRLASE29"/>
</dbReference>
<dbReference type="Gene3D" id="3.20.20.80">
    <property type="entry name" value="Glycosidases"/>
    <property type="match status" value="1"/>
</dbReference>
<dbReference type="PIRSF" id="PIRSF001092">
    <property type="entry name" value="Alpha-L-fucosidase"/>
    <property type="match status" value="1"/>
</dbReference>
<keyword evidence="12" id="KW-1185">Reference proteome</keyword>
<dbReference type="InterPro" id="IPR031919">
    <property type="entry name" value="Fucosidase_C"/>
</dbReference>
<proteinExistence type="inferred from homology"/>
<name>A0A1T5P8Y0_9BACT</name>
<dbReference type="AlphaFoldDB" id="A0A1T5P8Y0"/>
<evidence type="ECO:0000256" key="6">
    <source>
        <dbReference type="ARBA" id="ARBA00023295"/>
    </source>
</evidence>
<dbReference type="Pfam" id="PF01120">
    <property type="entry name" value="Alpha_L_fucos"/>
    <property type="match status" value="1"/>
</dbReference>
<dbReference type="InterPro" id="IPR057739">
    <property type="entry name" value="Glyco_hydro_29_N"/>
</dbReference>
<sequence length="465" mass="53589">MGKQSIIRNTLLVMFGCSSYLSASSQGTQAYDPEKTYAAPTEEAVKANLSHWQDLKFGLFMHWGTYSQWGIVESWSLSPEDYPFTKRTGPYAANWFQYKQAYENLQTTFNPTHFNPDKWADAAKAAGMRYVVFTTKHHDGFCMFDTKYTDYKITSAKTPFSSNPRSNISLEIFNAFRKKDFMAGAYFSKPDWHSEDYWWSYFPPKDRHQSYDKKVYPERWQRFCDFTYNQIEELMTNYGKLDLLWLDGSWAGMDMKPIVTMARKHQPGLIVVDRHGAAAYVNYLTPEQKIPDHYIPVPWETCMTLGRSWSYIVKENYKPSRQLIQMLVDIVAKNGNLLLNIGPGPDGDWHAEAYQRLADIGKWMKTNSESIYGTKPVAPYRQDKWAFTKSEKALYLSYLPAEKENTLPAAISVPLKEVNQKAVVTLLGVKKQLTWKQTGDSITISIPEAAQEQLAGEAVWVFKMN</sequence>
<evidence type="ECO:0000259" key="10">
    <source>
        <dbReference type="Pfam" id="PF16757"/>
    </source>
</evidence>
<dbReference type="Pfam" id="PF16757">
    <property type="entry name" value="Fucosidase_C"/>
    <property type="match status" value="1"/>
</dbReference>
<organism evidence="11 12">
    <name type="scientific">Chitinophaga ginsengisegetis</name>
    <dbReference type="NCBI Taxonomy" id="393003"/>
    <lineage>
        <taxon>Bacteria</taxon>
        <taxon>Pseudomonadati</taxon>
        <taxon>Bacteroidota</taxon>
        <taxon>Chitinophagia</taxon>
        <taxon>Chitinophagales</taxon>
        <taxon>Chitinophagaceae</taxon>
        <taxon>Chitinophaga</taxon>
    </lineage>
</organism>
<keyword evidence="5" id="KW-0378">Hydrolase</keyword>
<reference evidence="11 12" key="1">
    <citation type="submission" date="2017-02" db="EMBL/GenBank/DDBJ databases">
        <authorList>
            <person name="Peterson S.W."/>
        </authorList>
    </citation>
    <scope>NUCLEOTIDE SEQUENCE [LARGE SCALE GENOMIC DNA]</scope>
    <source>
        <strain evidence="11 12">DSM 18108</strain>
    </source>
</reference>
<evidence type="ECO:0000313" key="11">
    <source>
        <dbReference type="EMBL" id="SKD09077.1"/>
    </source>
</evidence>
<keyword evidence="6" id="KW-0326">Glycosidase</keyword>
<dbReference type="EC" id="3.2.1.51" evidence="3"/>
<dbReference type="EMBL" id="FUZZ01000004">
    <property type="protein sequence ID" value="SKD09077.1"/>
    <property type="molecule type" value="Genomic_DNA"/>
</dbReference>
<feature type="chain" id="PRO_5012165468" description="alpha-L-fucosidase" evidence="8">
    <location>
        <begin position="24"/>
        <end position="465"/>
    </location>
</feature>
<evidence type="ECO:0000256" key="7">
    <source>
        <dbReference type="PIRSR" id="PIRSR001092-1"/>
    </source>
</evidence>
<dbReference type="PANTHER" id="PTHR10030">
    <property type="entry name" value="ALPHA-L-FUCOSIDASE"/>
    <property type="match status" value="1"/>
</dbReference>
<dbReference type="InterPro" id="IPR000933">
    <property type="entry name" value="Glyco_hydro_29"/>
</dbReference>
<dbReference type="GO" id="GO:0016139">
    <property type="term" value="P:glycoside catabolic process"/>
    <property type="evidence" value="ECO:0007669"/>
    <property type="project" value="TreeGrafter"/>
</dbReference>
<evidence type="ECO:0000256" key="8">
    <source>
        <dbReference type="SAM" id="SignalP"/>
    </source>
</evidence>
<protein>
    <recommendedName>
        <fullName evidence="3">alpha-L-fucosidase</fullName>
        <ecNumber evidence="3">3.2.1.51</ecNumber>
    </recommendedName>
</protein>
<feature type="signal peptide" evidence="8">
    <location>
        <begin position="1"/>
        <end position="23"/>
    </location>
</feature>
<comment type="function">
    <text evidence="1">Alpha-L-fucosidase is responsible for hydrolyzing the alpha-1,6-linked fucose joined to the reducing-end N-acetylglucosamine of the carbohydrate moieties of glycoproteins.</text>
</comment>
<dbReference type="SMART" id="SM00812">
    <property type="entry name" value="Alpha_L_fucos"/>
    <property type="match status" value="1"/>
</dbReference>
<dbReference type="Gene3D" id="2.60.40.1180">
    <property type="entry name" value="Golgi alpha-mannosidase II"/>
    <property type="match status" value="1"/>
</dbReference>
<comment type="similarity">
    <text evidence="2">Belongs to the glycosyl hydrolase 29 family.</text>
</comment>
<evidence type="ECO:0000256" key="1">
    <source>
        <dbReference type="ARBA" id="ARBA00004071"/>
    </source>
</evidence>
<dbReference type="InterPro" id="IPR016286">
    <property type="entry name" value="FUC_metazoa-typ"/>
</dbReference>
<dbReference type="SUPFAM" id="SSF51445">
    <property type="entry name" value="(Trans)glycosidases"/>
    <property type="match status" value="1"/>
</dbReference>
<feature type="domain" description="Alpha-L-fucosidase C-terminal" evidence="10">
    <location>
        <begin position="387"/>
        <end position="464"/>
    </location>
</feature>
<evidence type="ECO:0000313" key="12">
    <source>
        <dbReference type="Proteomes" id="UP000190166"/>
    </source>
</evidence>
<evidence type="ECO:0000259" key="9">
    <source>
        <dbReference type="Pfam" id="PF01120"/>
    </source>
</evidence>
<dbReference type="RefSeq" id="WP_079472221.1">
    <property type="nucleotide sequence ID" value="NZ_FUZZ01000004.1"/>
</dbReference>
<evidence type="ECO:0000256" key="3">
    <source>
        <dbReference type="ARBA" id="ARBA00012662"/>
    </source>
</evidence>
<accession>A0A1T5P8Y0</accession>
<evidence type="ECO:0000256" key="4">
    <source>
        <dbReference type="ARBA" id="ARBA00022729"/>
    </source>
</evidence>
<dbReference type="Proteomes" id="UP000190166">
    <property type="component" value="Unassembled WGS sequence"/>
</dbReference>
<keyword evidence="4 8" id="KW-0732">Signal</keyword>
<dbReference type="STRING" id="393003.SAMN05660461_4956"/>
<feature type="domain" description="Glycoside hydrolase family 29 N-terminal" evidence="9">
    <location>
        <begin position="32"/>
        <end position="369"/>
    </location>
</feature>
<gene>
    <name evidence="11" type="ORF">SAMN05660461_4956</name>
</gene>
<evidence type="ECO:0000256" key="5">
    <source>
        <dbReference type="ARBA" id="ARBA00022801"/>
    </source>
</evidence>
<dbReference type="PANTHER" id="PTHR10030:SF37">
    <property type="entry name" value="ALPHA-L-FUCOSIDASE-RELATED"/>
    <property type="match status" value="1"/>
</dbReference>
<dbReference type="InterPro" id="IPR017853">
    <property type="entry name" value="GH"/>
</dbReference>
<dbReference type="GO" id="GO:0004560">
    <property type="term" value="F:alpha-L-fucosidase activity"/>
    <property type="evidence" value="ECO:0007669"/>
    <property type="project" value="InterPro"/>
</dbReference>
<dbReference type="GO" id="GO:0006004">
    <property type="term" value="P:fucose metabolic process"/>
    <property type="evidence" value="ECO:0007669"/>
    <property type="project" value="InterPro"/>
</dbReference>